<dbReference type="Gene3D" id="1.10.10.60">
    <property type="entry name" value="Homeodomain-like"/>
    <property type="match status" value="1"/>
</dbReference>
<evidence type="ECO:0000313" key="3">
    <source>
        <dbReference type="EMBL" id="PON70809.1"/>
    </source>
</evidence>
<feature type="compositionally biased region" description="Acidic residues" evidence="1">
    <location>
        <begin position="244"/>
        <end position="270"/>
    </location>
</feature>
<feature type="region of interest" description="Disordered" evidence="1">
    <location>
        <begin position="312"/>
        <end position="336"/>
    </location>
</feature>
<dbReference type="SMART" id="SM00595">
    <property type="entry name" value="MADF"/>
    <property type="match status" value="1"/>
</dbReference>
<evidence type="ECO:0000313" key="4">
    <source>
        <dbReference type="Proteomes" id="UP000237105"/>
    </source>
</evidence>
<evidence type="ECO:0000259" key="2">
    <source>
        <dbReference type="PROSITE" id="PS50090"/>
    </source>
</evidence>
<dbReference type="InterPro" id="IPR016024">
    <property type="entry name" value="ARM-type_fold"/>
</dbReference>
<comment type="caution">
    <text evidence="3">The sequence shown here is derived from an EMBL/GenBank/DDBJ whole genome shotgun (WGS) entry which is preliminary data.</text>
</comment>
<dbReference type="InterPro" id="IPR044822">
    <property type="entry name" value="Myb_DNA-bind_4"/>
</dbReference>
<evidence type="ECO:0000256" key="1">
    <source>
        <dbReference type="SAM" id="MobiDB-lite"/>
    </source>
</evidence>
<dbReference type="OrthoDB" id="1901794at2759"/>
<protein>
    <submittedName>
        <fullName evidence="3">Myb-like domain containing protein</fullName>
    </submittedName>
</protein>
<accession>A0A2P5DBY7</accession>
<dbReference type="EMBL" id="JXTB01000048">
    <property type="protein sequence ID" value="PON70809.1"/>
    <property type="molecule type" value="Genomic_DNA"/>
</dbReference>
<proteinExistence type="predicted"/>
<dbReference type="PANTHER" id="PTHR31307:SF3">
    <property type="entry name" value="HOMEODOMAIN-LIKE SUPERFAMILY PROTEIN"/>
    <property type="match status" value="1"/>
</dbReference>
<dbReference type="Proteomes" id="UP000237105">
    <property type="component" value="Unassembled WGS sequence"/>
</dbReference>
<dbReference type="SUPFAM" id="SSF48371">
    <property type="entry name" value="ARM repeat"/>
    <property type="match status" value="1"/>
</dbReference>
<feature type="domain" description="Myb-like" evidence="2">
    <location>
        <begin position="126"/>
        <end position="189"/>
    </location>
</feature>
<dbReference type="FunFam" id="1.10.10.60:FF:000152">
    <property type="entry name" value="Trihelix transcription factor ASIL2"/>
    <property type="match status" value="1"/>
</dbReference>
<dbReference type="STRING" id="3476.A0A2P5DBY7"/>
<dbReference type="InterPro" id="IPR044823">
    <property type="entry name" value="ASIL1/2-like"/>
</dbReference>
<dbReference type="InterPro" id="IPR001005">
    <property type="entry name" value="SANT/Myb"/>
</dbReference>
<dbReference type="PANTHER" id="PTHR31307">
    <property type="entry name" value="TRIHELIX TRANSCRIPTION FACTOR ASIL2"/>
    <property type="match status" value="1"/>
</dbReference>
<feature type="region of interest" description="Disordered" evidence="1">
    <location>
        <begin position="231"/>
        <end position="270"/>
    </location>
</feature>
<dbReference type="PROSITE" id="PS50090">
    <property type="entry name" value="MYB_LIKE"/>
    <property type="match status" value="1"/>
</dbReference>
<keyword evidence="4" id="KW-1185">Reference proteome</keyword>
<organism evidence="3 4">
    <name type="scientific">Parasponia andersonii</name>
    <name type="common">Sponia andersonii</name>
    <dbReference type="NCBI Taxonomy" id="3476"/>
    <lineage>
        <taxon>Eukaryota</taxon>
        <taxon>Viridiplantae</taxon>
        <taxon>Streptophyta</taxon>
        <taxon>Embryophyta</taxon>
        <taxon>Tracheophyta</taxon>
        <taxon>Spermatophyta</taxon>
        <taxon>Magnoliopsida</taxon>
        <taxon>eudicotyledons</taxon>
        <taxon>Gunneridae</taxon>
        <taxon>Pentapetalae</taxon>
        <taxon>rosids</taxon>
        <taxon>fabids</taxon>
        <taxon>Rosales</taxon>
        <taxon>Cannabaceae</taxon>
        <taxon>Parasponia</taxon>
    </lineage>
</organism>
<gene>
    <name evidence="3" type="ORF">PanWU01x14_078350</name>
</gene>
<feature type="compositionally biased region" description="Acidic residues" evidence="1">
    <location>
        <begin position="319"/>
        <end position="332"/>
    </location>
</feature>
<reference evidence="4" key="1">
    <citation type="submission" date="2016-06" db="EMBL/GenBank/DDBJ databases">
        <title>Parallel loss of symbiosis genes in relatives of nitrogen-fixing non-legume Parasponia.</title>
        <authorList>
            <person name="Van Velzen R."/>
            <person name="Holmer R."/>
            <person name="Bu F."/>
            <person name="Rutten L."/>
            <person name="Van Zeijl A."/>
            <person name="Liu W."/>
            <person name="Santuari L."/>
            <person name="Cao Q."/>
            <person name="Sharma T."/>
            <person name="Shen D."/>
            <person name="Roswanjaya Y."/>
            <person name="Wardhani T."/>
            <person name="Kalhor M.S."/>
            <person name="Jansen J."/>
            <person name="Van den Hoogen J."/>
            <person name="Gungor B."/>
            <person name="Hartog M."/>
            <person name="Hontelez J."/>
            <person name="Verver J."/>
            <person name="Yang W.-C."/>
            <person name="Schijlen E."/>
            <person name="Repin R."/>
            <person name="Schilthuizen M."/>
            <person name="Schranz E."/>
            <person name="Heidstra R."/>
            <person name="Miyata K."/>
            <person name="Fedorova E."/>
            <person name="Kohlen W."/>
            <person name="Bisseling T."/>
            <person name="Smit S."/>
            <person name="Geurts R."/>
        </authorList>
    </citation>
    <scope>NUCLEOTIDE SEQUENCE [LARGE SCALE GENOMIC DNA]</scope>
    <source>
        <strain evidence="4">cv. WU1-14</strain>
    </source>
</reference>
<sequence>MVSPEQLIWRGSKSQNPRFCCNLGDFVLFFFGSDLQTLYLYFTVCHLTELLNWSNQNCPNWHTHYRRNPKQGPPHSTHHSSTAATKTPPINTLTITLFSYSPPNTQKPPPFMATPPPSAKKPQPIPWTHQETVHLIQAYEEKWYSLKRGPLKSSQWEEVAVTVAARCGYDYTEPSKSAIQCRHKMEKLRQRYRAEKQRLLGLDGVSSSAWPYFDLMDRLERGPLPISARPMIAPPYRCYPDQDHENDDDDDDNDDDDDDDDDDDEDEDGEYFAKSRSIDYILRRPTMVNRFAGVGKLSNGFSRVWAESVPVAKRRRESVEEEEEEDEDENDDILGRRRGRDREREAVLELAKEIRAFSERIVGMESMKMEIIKDTERCRREMETKRIDMILRSQNKIVDSITKAFEI</sequence>
<dbReference type="Pfam" id="PF13837">
    <property type="entry name" value="Myb_DNA-bind_4"/>
    <property type="match status" value="1"/>
</dbReference>
<dbReference type="AlphaFoldDB" id="A0A2P5DBY7"/>
<name>A0A2P5DBY7_PARAD</name>
<feature type="region of interest" description="Disordered" evidence="1">
    <location>
        <begin position="64"/>
        <end position="87"/>
    </location>
</feature>